<dbReference type="Gene3D" id="1.10.630.10">
    <property type="entry name" value="Cytochrome P450"/>
    <property type="match status" value="1"/>
</dbReference>
<evidence type="ECO:0000313" key="9">
    <source>
        <dbReference type="Proteomes" id="UP001270362"/>
    </source>
</evidence>
<keyword evidence="2 6" id="KW-0479">Metal-binding</keyword>
<comment type="similarity">
    <text evidence="1">Belongs to the cytochrome P450 family.</text>
</comment>
<keyword evidence="6" id="KW-0349">Heme</keyword>
<proteinExistence type="inferred from homology"/>
<feature type="region of interest" description="Disordered" evidence="7">
    <location>
        <begin position="1"/>
        <end position="20"/>
    </location>
</feature>
<evidence type="ECO:0000256" key="5">
    <source>
        <dbReference type="ARBA" id="ARBA00023033"/>
    </source>
</evidence>
<keyword evidence="3" id="KW-0560">Oxidoreductase</keyword>
<name>A0AAE0X9P5_9PEZI</name>
<keyword evidence="9" id="KW-1185">Reference proteome</keyword>
<dbReference type="SUPFAM" id="SSF48264">
    <property type="entry name" value="Cytochrome P450"/>
    <property type="match status" value="1"/>
</dbReference>
<reference evidence="8" key="1">
    <citation type="journal article" date="2023" name="Mol. Phylogenet. Evol.">
        <title>Genome-scale phylogeny and comparative genomics of the fungal order Sordariales.</title>
        <authorList>
            <person name="Hensen N."/>
            <person name="Bonometti L."/>
            <person name="Westerberg I."/>
            <person name="Brannstrom I.O."/>
            <person name="Guillou S."/>
            <person name="Cros-Aarteil S."/>
            <person name="Calhoun S."/>
            <person name="Haridas S."/>
            <person name="Kuo A."/>
            <person name="Mondo S."/>
            <person name="Pangilinan J."/>
            <person name="Riley R."/>
            <person name="LaButti K."/>
            <person name="Andreopoulos B."/>
            <person name="Lipzen A."/>
            <person name="Chen C."/>
            <person name="Yan M."/>
            <person name="Daum C."/>
            <person name="Ng V."/>
            <person name="Clum A."/>
            <person name="Steindorff A."/>
            <person name="Ohm R.A."/>
            <person name="Martin F."/>
            <person name="Silar P."/>
            <person name="Natvig D.O."/>
            <person name="Lalanne C."/>
            <person name="Gautier V."/>
            <person name="Ament-Velasquez S.L."/>
            <person name="Kruys A."/>
            <person name="Hutchinson M.I."/>
            <person name="Powell A.J."/>
            <person name="Barry K."/>
            <person name="Miller A.N."/>
            <person name="Grigoriev I.V."/>
            <person name="Debuchy R."/>
            <person name="Gladieux P."/>
            <person name="Hiltunen Thoren M."/>
            <person name="Johannesson H."/>
        </authorList>
    </citation>
    <scope>NUCLEOTIDE SEQUENCE</scope>
    <source>
        <strain evidence="8">CBS 314.62</strain>
    </source>
</reference>
<dbReference type="InterPro" id="IPR002401">
    <property type="entry name" value="Cyt_P450_E_grp-I"/>
</dbReference>
<keyword evidence="5" id="KW-0503">Monooxygenase</keyword>
<comment type="caution">
    <text evidence="8">The sequence shown here is derived from an EMBL/GenBank/DDBJ whole genome shotgun (WGS) entry which is preliminary data.</text>
</comment>
<feature type="binding site" description="axial binding residue" evidence="6">
    <location>
        <position position="375"/>
    </location>
    <ligand>
        <name>heme</name>
        <dbReference type="ChEBI" id="CHEBI:30413"/>
    </ligand>
    <ligandPart>
        <name>Fe</name>
        <dbReference type="ChEBI" id="CHEBI:18248"/>
    </ligandPart>
</feature>
<evidence type="ECO:0000256" key="7">
    <source>
        <dbReference type="SAM" id="MobiDB-lite"/>
    </source>
</evidence>
<dbReference type="EMBL" id="JAULSO010000002">
    <property type="protein sequence ID" value="KAK3688655.1"/>
    <property type="molecule type" value="Genomic_DNA"/>
</dbReference>
<evidence type="ECO:0000256" key="3">
    <source>
        <dbReference type="ARBA" id="ARBA00023002"/>
    </source>
</evidence>
<keyword evidence="4 6" id="KW-0408">Iron</keyword>
<protein>
    <submittedName>
        <fullName evidence="8">Cytochrome P450</fullName>
    </submittedName>
</protein>
<dbReference type="GO" id="GO:0020037">
    <property type="term" value="F:heme binding"/>
    <property type="evidence" value="ECO:0007669"/>
    <property type="project" value="InterPro"/>
</dbReference>
<accession>A0AAE0X9P5</accession>
<comment type="cofactor">
    <cofactor evidence="6">
        <name>heme</name>
        <dbReference type="ChEBI" id="CHEBI:30413"/>
    </cofactor>
</comment>
<dbReference type="PANTHER" id="PTHR46300:SF2">
    <property type="entry name" value="CYTOCHROME P450 MONOOXYGENASE ALNH-RELATED"/>
    <property type="match status" value="1"/>
</dbReference>
<dbReference type="InterPro" id="IPR036396">
    <property type="entry name" value="Cyt_P450_sf"/>
</dbReference>
<dbReference type="GO" id="GO:0005506">
    <property type="term" value="F:iron ion binding"/>
    <property type="evidence" value="ECO:0007669"/>
    <property type="project" value="InterPro"/>
</dbReference>
<evidence type="ECO:0000313" key="8">
    <source>
        <dbReference type="EMBL" id="KAK3688655.1"/>
    </source>
</evidence>
<dbReference type="AlphaFoldDB" id="A0AAE0X9P5"/>
<gene>
    <name evidence="8" type="ORF">B0T22DRAFT_498708</name>
</gene>
<evidence type="ECO:0000256" key="6">
    <source>
        <dbReference type="PIRSR" id="PIRSR602401-1"/>
    </source>
</evidence>
<evidence type="ECO:0000256" key="4">
    <source>
        <dbReference type="ARBA" id="ARBA00023004"/>
    </source>
</evidence>
<dbReference type="PRINTS" id="PR00463">
    <property type="entry name" value="EP450I"/>
</dbReference>
<dbReference type="Pfam" id="PF00067">
    <property type="entry name" value="p450"/>
    <property type="match status" value="2"/>
</dbReference>
<dbReference type="PANTHER" id="PTHR46300">
    <property type="entry name" value="P450, PUTATIVE (EUROFUNG)-RELATED-RELATED"/>
    <property type="match status" value="1"/>
</dbReference>
<dbReference type="InterPro" id="IPR001128">
    <property type="entry name" value="Cyt_P450"/>
</dbReference>
<dbReference type="Proteomes" id="UP001270362">
    <property type="component" value="Unassembled WGS sequence"/>
</dbReference>
<sequence length="462" mass="51944">MTADPDLASRQPGLQVSHSRGSAVTITFSFSSHGPASHLPNGPPTLPIIGNLHQIPKTGAHQKFTEWSKTYGGIFSLKLGPSLAVVITDRRLVKELLDKKSSIWRTFRRTMHQFFNEGVCDKQHVALKHMVHTKRTSNSIIMSLVFGVRTESDQTPHMKELYSVMDKWSEIMELFPESWLGNWVQRSRDVGTRMKKLYSSPQTVVLDQQDKLGLTANQLDFIGGVLMEGGSDTVSTMMLVIIQALALNPDIQKRAQAEIDSVCPDSASPTWAHYAQLPYITMIIKKAIRWRRVTPLAFPHALSQDDIVDNKFLPAGTTVLLNVWGLHHDEARFPNPDKFDPDRFARQTKLAAEYAASPDYDNRDHYLYGAGRRICPGIHLAEREMFLGAAKLLWGFDFAQQRDAQGRLVPIDTDPLTGYTEGFLVCPKAFACRVTPRSEARAATIRREFGVAERDVLSRYRG</sequence>
<reference evidence="8" key="2">
    <citation type="submission" date="2023-06" db="EMBL/GenBank/DDBJ databases">
        <authorList>
            <consortium name="Lawrence Berkeley National Laboratory"/>
            <person name="Haridas S."/>
            <person name="Hensen N."/>
            <person name="Bonometti L."/>
            <person name="Westerberg I."/>
            <person name="Brannstrom I.O."/>
            <person name="Guillou S."/>
            <person name="Cros-Aarteil S."/>
            <person name="Calhoun S."/>
            <person name="Kuo A."/>
            <person name="Mondo S."/>
            <person name="Pangilinan J."/>
            <person name="Riley R."/>
            <person name="Labutti K."/>
            <person name="Andreopoulos B."/>
            <person name="Lipzen A."/>
            <person name="Chen C."/>
            <person name="Yanf M."/>
            <person name="Daum C."/>
            <person name="Ng V."/>
            <person name="Clum A."/>
            <person name="Steindorff A."/>
            <person name="Ohm R."/>
            <person name="Martin F."/>
            <person name="Silar P."/>
            <person name="Natvig D."/>
            <person name="Lalanne C."/>
            <person name="Gautier V."/>
            <person name="Ament-Velasquez S.L."/>
            <person name="Kruys A."/>
            <person name="Hutchinson M.I."/>
            <person name="Powell A.J."/>
            <person name="Barry K."/>
            <person name="Miller A.N."/>
            <person name="Grigoriev I.V."/>
            <person name="Debuchy R."/>
            <person name="Gladieux P."/>
            <person name="Thoren M.H."/>
            <person name="Johannesson H."/>
        </authorList>
    </citation>
    <scope>NUCLEOTIDE SEQUENCE</scope>
    <source>
        <strain evidence="8">CBS 314.62</strain>
    </source>
</reference>
<dbReference type="GO" id="GO:0004497">
    <property type="term" value="F:monooxygenase activity"/>
    <property type="evidence" value="ECO:0007669"/>
    <property type="project" value="UniProtKB-KW"/>
</dbReference>
<evidence type="ECO:0000256" key="1">
    <source>
        <dbReference type="ARBA" id="ARBA00010617"/>
    </source>
</evidence>
<dbReference type="GO" id="GO:0016705">
    <property type="term" value="F:oxidoreductase activity, acting on paired donors, with incorporation or reduction of molecular oxygen"/>
    <property type="evidence" value="ECO:0007669"/>
    <property type="project" value="InterPro"/>
</dbReference>
<organism evidence="8 9">
    <name type="scientific">Podospora appendiculata</name>
    <dbReference type="NCBI Taxonomy" id="314037"/>
    <lineage>
        <taxon>Eukaryota</taxon>
        <taxon>Fungi</taxon>
        <taxon>Dikarya</taxon>
        <taxon>Ascomycota</taxon>
        <taxon>Pezizomycotina</taxon>
        <taxon>Sordariomycetes</taxon>
        <taxon>Sordariomycetidae</taxon>
        <taxon>Sordariales</taxon>
        <taxon>Podosporaceae</taxon>
        <taxon>Podospora</taxon>
    </lineage>
</organism>
<evidence type="ECO:0000256" key="2">
    <source>
        <dbReference type="ARBA" id="ARBA00022723"/>
    </source>
</evidence>
<dbReference type="InterPro" id="IPR050364">
    <property type="entry name" value="Cytochrome_P450_fung"/>
</dbReference>